<sequence>MSTPATVPDVTLRPAVPDDSGELFTLQRAAFVDEAQTFGDPFTVALTESLERIHTLLGDPDTLVVCAVAGPRPVGAVRLRALGTGAVLSRLAVAPDLRGRGIARRLLEEAERRARGLETAPASLTLSAGAHDAALMRLFRSLGFAETSRERLAEHLVMAHMRKELR</sequence>
<dbReference type="InterPro" id="IPR050832">
    <property type="entry name" value="Bact_Acetyltransf"/>
</dbReference>
<evidence type="ECO:0000259" key="3">
    <source>
        <dbReference type="PROSITE" id="PS51186"/>
    </source>
</evidence>
<feature type="domain" description="N-acetyltransferase" evidence="3">
    <location>
        <begin position="10"/>
        <end position="166"/>
    </location>
</feature>
<organism evidence="4 5">
    <name type="scientific">Nocardiopsis kunsanensis</name>
    <dbReference type="NCBI Taxonomy" id="141693"/>
    <lineage>
        <taxon>Bacteria</taxon>
        <taxon>Bacillati</taxon>
        <taxon>Actinomycetota</taxon>
        <taxon>Actinomycetes</taxon>
        <taxon>Streptosporangiales</taxon>
        <taxon>Nocardiopsidaceae</taxon>
        <taxon>Nocardiopsis</taxon>
    </lineage>
</organism>
<evidence type="ECO:0000256" key="1">
    <source>
        <dbReference type="ARBA" id="ARBA00022679"/>
    </source>
</evidence>
<accession>A0A919CFE0</accession>
<dbReference type="Proteomes" id="UP000654947">
    <property type="component" value="Unassembled WGS sequence"/>
</dbReference>
<dbReference type="RefSeq" id="WP_193517157.1">
    <property type="nucleotide sequence ID" value="NZ_BMXL01000001.1"/>
</dbReference>
<dbReference type="EMBL" id="BMXL01000001">
    <property type="protein sequence ID" value="GHD15576.1"/>
    <property type="molecule type" value="Genomic_DNA"/>
</dbReference>
<dbReference type="InterPro" id="IPR000182">
    <property type="entry name" value="GNAT_dom"/>
</dbReference>
<dbReference type="InterPro" id="IPR016181">
    <property type="entry name" value="Acyl_CoA_acyltransferase"/>
</dbReference>
<gene>
    <name evidence="4" type="ORF">GCM10007147_03080</name>
</gene>
<evidence type="ECO:0000313" key="4">
    <source>
        <dbReference type="EMBL" id="GHD15576.1"/>
    </source>
</evidence>
<comment type="caution">
    <text evidence="4">The sequence shown here is derived from an EMBL/GenBank/DDBJ whole genome shotgun (WGS) entry which is preliminary data.</text>
</comment>
<dbReference type="SUPFAM" id="SSF55729">
    <property type="entry name" value="Acyl-CoA N-acyltransferases (Nat)"/>
    <property type="match status" value="1"/>
</dbReference>
<evidence type="ECO:0000256" key="2">
    <source>
        <dbReference type="ARBA" id="ARBA00023315"/>
    </source>
</evidence>
<dbReference type="PANTHER" id="PTHR43877">
    <property type="entry name" value="AMINOALKYLPHOSPHONATE N-ACETYLTRANSFERASE-RELATED-RELATED"/>
    <property type="match status" value="1"/>
</dbReference>
<dbReference type="GO" id="GO:0016747">
    <property type="term" value="F:acyltransferase activity, transferring groups other than amino-acyl groups"/>
    <property type="evidence" value="ECO:0007669"/>
    <property type="project" value="InterPro"/>
</dbReference>
<dbReference type="Gene3D" id="3.40.630.30">
    <property type="match status" value="1"/>
</dbReference>
<keyword evidence="1" id="KW-0808">Transferase</keyword>
<dbReference type="CDD" id="cd04301">
    <property type="entry name" value="NAT_SF"/>
    <property type="match status" value="1"/>
</dbReference>
<keyword evidence="5" id="KW-1185">Reference proteome</keyword>
<dbReference type="AlphaFoldDB" id="A0A919CFE0"/>
<reference evidence="4 5" key="1">
    <citation type="journal article" date="2014" name="Int. J. Syst. Evol. Microbiol.">
        <title>Complete genome sequence of Corynebacterium casei LMG S-19264T (=DSM 44701T), isolated from a smear-ripened cheese.</title>
        <authorList>
            <consortium name="US DOE Joint Genome Institute (JGI-PGF)"/>
            <person name="Walter F."/>
            <person name="Albersmeier A."/>
            <person name="Kalinowski J."/>
            <person name="Ruckert C."/>
        </authorList>
    </citation>
    <scope>NUCLEOTIDE SEQUENCE [LARGE SCALE GENOMIC DNA]</scope>
    <source>
        <strain evidence="4 5">KCTC 19473</strain>
    </source>
</reference>
<protein>
    <submittedName>
        <fullName evidence="4">GCN5 family acetyltransferase</fullName>
    </submittedName>
</protein>
<proteinExistence type="predicted"/>
<name>A0A919CFE0_9ACTN</name>
<keyword evidence="2" id="KW-0012">Acyltransferase</keyword>
<dbReference type="Pfam" id="PF13673">
    <property type="entry name" value="Acetyltransf_10"/>
    <property type="match status" value="1"/>
</dbReference>
<evidence type="ECO:0000313" key="5">
    <source>
        <dbReference type="Proteomes" id="UP000654947"/>
    </source>
</evidence>
<dbReference type="PROSITE" id="PS51186">
    <property type="entry name" value="GNAT"/>
    <property type="match status" value="1"/>
</dbReference>